<gene>
    <name evidence="2" type="ORF">CEXT_246081</name>
</gene>
<evidence type="ECO:0000256" key="1">
    <source>
        <dbReference type="SAM" id="MobiDB-lite"/>
    </source>
</evidence>
<feature type="compositionally biased region" description="Basic residues" evidence="1">
    <location>
        <begin position="102"/>
        <end position="113"/>
    </location>
</feature>
<dbReference type="AlphaFoldDB" id="A0AAV4PSG8"/>
<protein>
    <submittedName>
        <fullName evidence="2">Uncharacterized protein</fullName>
    </submittedName>
</protein>
<proteinExistence type="predicted"/>
<evidence type="ECO:0000313" key="2">
    <source>
        <dbReference type="EMBL" id="GIX98786.1"/>
    </source>
</evidence>
<evidence type="ECO:0000313" key="3">
    <source>
        <dbReference type="Proteomes" id="UP001054945"/>
    </source>
</evidence>
<reference evidence="2 3" key="1">
    <citation type="submission" date="2021-06" db="EMBL/GenBank/DDBJ databases">
        <title>Caerostris extrusa draft genome.</title>
        <authorList>
            <person name="Kono N."/>
            <person name="Arakawa K."/>
        </authorList>
    </citation>
    <scope>NUCLEOTIDE SEQUENCE [LARGE SCALE GENOMIC DNA]</scope>
</reference>
<keyword evidence="3" id="KW-1185">Reference proteome</keyword>
<accession>A0AAV4PSG8</accession>
<feature type="region of interest" description="Disordered" evidence="1">
    <location>
        <begin position="90"/>
        <end position="137"/>
    </location>
</feature>
<feature type="compositionally biased region" description="Gly residues" evidence="1">
    <location>
        <begin position="92"/>
        <end position="101"/>
    </location>
</feature>
<feature type="compositionally biased region" description="Polar residues" evidence="1">
    <location>
        <begin position="124"/>
        <end position="137"/>
    </location>
</feature>
<organism evidence="2 3">
    <name type="scientific">Caerostris extrusa</name>
    <name type="common">Bark spider</name>
    <name type="synonym">Caerostris bankana</name>
    <dbReference type="NCBI Taxonomy" id="172846"/>
    <lineage>
        <taxon>Eukaryota</taxon>
        <taxon>Metazoa</taxon>
        <taxon>Ecdysozoa</taxon>
        <taxon>Arthropoda</taxon>
        <taxon>Chelicerata</taxon>
        <taxon>Arachnida</taxon>
        <taxon>Araneae</taxon>
        <taxon>Araneomorphae</taxon>
        <taxon>Entelegynae</taxon>
        <taxon>Araneoidea</taxon>
        <taxon>Araneidae</taxon>
        <taxon>Caerostris</taxon>
    </lineage>
</organism>
<name>A0AAV4PSG8_CAEEX</name>
<comment type="caution">
    <text evidence="2">The sequence shown here is derived from an EMBL/GenBank/DDBJ whole genome shotgun (WGS) entry which is preliminary data.</text>
</comment>
<sequence length="137" mass="14711">MSRVLYSKKTPNTHSTNGLQTLNRREENLGREFIKAIWNKKCGVTHSFVLEVGGDGVGAMSEHFEHLGDGPPTVGAGARPVGLGHHVVRGRGAVGGQGGGGAHHRRPGQRAARHAGSEKEKKMQTNQENSRLFTSNI</sequence>
<dbReference type="Proteomes" id="UP001054945">
    <property type="component" value="Unassembled WGS sequence"/>
</dbReference>
<dbReference type="EMBL" id="BPLR01004963">
    <property type="protein sequence ID" value="GIX98786.1"/>
    <property type="molecule type" value="Genomic_DNA"/>
</dbReference>